<dbReference type="PROSITE" id="PS50937">
    <property type="entry name" value="HTH_MERR_2"/>
    <property type="match status" value="1"/>
</dbReference>
<dbReference type="OrthoDB" id="9809391at2"/>
<evidence type="ECO:0000259" key="2">
    <source>
        <dbReference type="PROSITE" id="PS50937"/>
    </source>
</evidence>
<sequence length="327" mass="34568">MTSGAQHSIGDLARRTGLTVKAVRYYSERGLLPVAGRTPAGHRRYDGTALARLRLLRTLRELGVDLATARRVLDRELSLPEVARAHADALAVQIRLLRVRHAVLTVAAERAATPEEMELVHRLATLSAAERDALIADFLDAVFDGPDTDPAFTGVRRSLTPELPDPADPVRVQAWVELAELTQDPGFRASVRQTATVWAAGRERAREGAGAVPGRDLFVAVQRYAAPELAAGTAPTAAEAAPAVAALVAACAGAVEAGSGAAPGAVTGTGTGSPRDALLGRLRAANDPRRDRYLHLLAVVNEWPPQPPLSPVLDWAERAVTAHVPAA</sequence>
<dbReference type="Pfam" id="PF13411">
    <property type="entry name" value="MerR_1"/>
    <property type="match status" value="1"/>
</dbReference>
<organism evidence="3 4">
    <name type="scientific">Actinacidiphila yanglinensis</name>
    <dbReference type="NCBI Taxonomy" id="310779"/>
    <lineage>
        <taxon>Bacteria</taxon>
        <taxon>Bacillati</taxon>
        <taxon>Actinomycetota</taxon>
        <taxon>Actinomycetes</taxon>
        <taxon>Kitasatosporales</taxon>
        <taxon>Streptomycetaceae</taxon>
        <taxon>Actinacidiphila</taxon>
    </lineage>
</organism>
<dbReference type="PRINTS" id="PR00040">
    <property type="entry name" value="HTHMERR"/>
</dbReference>
<protein>
    <submittedName>
        <fullName evidence="3">DNA-binding transcriptional regulator, MerR family</fullName>
    </submittedName>
</protein>
<evidence type="ECO:0000256" key="1">
    <source>
        <dbReference type="ARBA" id="ARBA00023125"/>
    </source>
</evidence>
<dbReference type="InterPro" id="IPR000551">
    <property type="entry name" value="MerR-type_HTH_dom"/>
</dbReference>
<dbReference type="PANTHER" id="PTHR30204:SF93">
    <property type="entry name" value="HTH MERR-TYPE DOMAIN-CONTAINING PROTEIN"/>
    <property type="match status" value="1"/>
</dbReference>
<dbReference type="GO" id="GO:0003700">
    <property type="term" value="F:DNA-binding transcription factor activity"/>
    <property type="evidence" value="ECO:0007669"/>
    <property type="project" value="InterPro"/>
</dbReference>
<dbReference type="SMART" id="SM00422">
    <property type="entry name" value="HTH_MERR"/>
    <property type="match status" value="1"/>
</dbReference>
<feature type="domain" description="HTH merR-type" evidence="2">
    <location>
        <begin position="6"/>
        <end position="75"/>
    </location>
</feature>
<dbReference type="RefSeq" id="WP_103889670.1">
    <property type="nucleotide sequence ID" value="NZ_FNVU01000020.1"/>
</dbReference>
<dbReference type="InterPro" id="IPR047057">
    <property type="entry name" value="MerR_fam"/>
</dbReference>
<gene>
    <name evidence="3" type="ORF">SAMN05216223_12054</name>
</gene>
<reference evidence="3 4" key="1">
    <citation type="submission" date="2016-10" db="EMBL/GenBank/DDBJ databases">
        <authorList>
            <person name="de Groot N.N."/>
        </authorList>
    </citation>
    <scope>NUCLEOTIDE SEQUENCE [LARGE SCALE GENOMIC DNA]</scope>
    <source>
        <strain evidence="3 4">CGMCC 4.2023</strain>
    </source>
</reference>
<keyword evidence="1 3" id="KW-0238">DNA-binding</keyword>
<dbReference type="GO" id="GO:0003677">
    <property type="term" value="F:DNA binding"/>
    <property type="evidence" value="ECO:0007669"/>
    <property type="project" value="UniProtKB-KW"/>
</dbReference>
<evidence type="ECO:0000313" key="4">
    <source>
        <dbReference type="Proteomes" id="UP000236754"/>
    </source>
</evidence>
<dbReference type="Gene3D" id="1.10.1660.10">
    <property type="match status" value="1"/>
</dbReference>
<dbReference type="SUPFAM" id="SSF46955">
    <property type="entry name" value="Putative DNA-binding domain"/>
    <property type="match status" value="1"/>
</dbReference>
<dbReference type="CDD" id="cd00592">
    <property type="entry name" value="HTH_MerR-like"/>
    <property type="match status" value="1"/>
</dbReference>
<name>A0A1H6DVL3_9ACTN</name>
<accession>A0A1H6DVL3</accession>
<dbReference type="EMBL" id="FNVU01000020">
    <property type="protein sequence ID" value="SEG89310.1"/>
    <property type="molecule type" value="Genomic_DNA"/>
</dbReference>
<dbReference type="InterPro" id="IPR009061">
    <property type="entry name" value="DNA-bd_dom_put_sf"/>
</dbReference>
<dbReference type="AlphaFoldDB" id="A0A1H6DVL3"/>
<proteinExistence type="predicted"/>
<dbReference type="Proteomes" id="UP000236754">
    <property type="component" value="Unassembled WGS sequence"/>
</dbReference>
<keyword evidence="4" id="KW-1185">Reference proteome</keyword>
<dbReference type="PANTHER" id="PTHR30204">
    <property type="entry name" value="REDOX-CYCLING DRUG-SENSING TRANSCRIPTIONAL ACTIVATOR SOXR"/>
    <property type="match status" value="1"/>
</dbReference>
<evidence type="ECO:0000313" key="3">
    <source>
        <dbReference type="EMBL" id="SEG89310.1"/>
    </source>
</evidence>